<evidence type="ECO:0000313" key="1">
    <source>
        <dbReference type="EMBL" id="AWX72668.1"/>
    </source>
</evidence>
<evidence type="ECO:0000313" key="2">
    <source>
        <dbReference type="Proteomes" id="UP000250069"/>
    </source>
</evidence>
<dbReference type="AlphaFoldDB" id="A0ABC8DA49"/>
<dbReference type="RefSeq" id="WP_062623475.1">
    <property type="nucleotide sequence ID" value="NZ_CP015443.1"/>
</dbReference>
<gene>
    <name evidence="1" type="ORF">BVDSYZ_11790</name>
</gene>
<sequence length="96" mass="10850">MAKNRRKPAVIKAVKFENTAHSIADISNLVGQRTIVISCQIGCPTVTIPTLHGNSIAQVGDYIIREEDKLYLCKQDTFEKTYNSQEDSVNFNWMEC</sequence>
<protein>
    <recommendedName>
        <fullName evidence="3">Phage portal protein</fullName>
    </recommendedName>
</protein>
<evidence type="ECO:0008006" key="3">
    <source>
        <dbReference type="Google" id="ProtNLM"/>
    </source>
</evidence>
<dbReference type="EMBL" id="CP030150">
    <property type="protein sequence ID" value="AWX72668.1"/>
    <property type="molecule type" value="Genomic_DNA"/>
</dbReference>
<name>A0ABC8DA49_BACVE</name>
<accession>A0ABC8DA49</accession>
<organism evidence="1 2">
    <name type="scientific">Bacillus velezensis</name>
    <dbReference type="NCBI Taxonomy" id="492670"/>
    <lineage>
        <taxon>Bacteria</taxon>
        <taxon>Bacillati</taxon>
        <taxon>Bacillota</taxon>
        <taxon>Bacilli</taxon>
        <taxon>Bacillales</taxon>
        <taxon>Bacillaceae</taxon>
        <taxon>Bacillus</taxon>
        <taxon>Bacillus amyloliquefaciens group</taxon>
    </lineage>
</organism>
<proteinExistence type="predicted"/>
<dbReference type="Proteomes" id="UP000250069">
    <property type="component" value="Chromosome"/>
</dbReference>
<reference evidence="1 2" key="1">
    <citation type="submission" date="2018-06" db="EMBL/GenBank/DDBJ databases">
        <title>Complete Genome Sequence of Bacillus velezensis DSYZ, a Plant Growth-Promoting Rhizobacterium with Antifungal Activity.</title>
        <authorList>
            <person name="Du B."/>
            <person name="Ding Y."/>
            <person name="Liu K."/>
            <person name="Yao L."/>
            <person name="Wang C."/>
            <person name="Li H."/>
            <person name="Liu H."/>
        </authorList>
    </citation>
    <scope>NUCLEOTIDE SEQUENCE [LARGE SCALE GENOMIC DNA]</scope>
    <source>
        <strain evidence="1 2">DSYZ</strain>
    </source>
</reference>